<gene>
    <name evidence="1" type="ORF">NDU88_005823</name>
</gene>
<evidence type="ECO:0000313" key="2">
    <source>
        <dbReference type="Proteomes" id="UP001066276"/>
    </source>
</evidence>
<dbReference type="AlphaFoldDB" id="A0AAV7PJ86"/>
<name>A0AAV7PJ86_PLEWA</name>
<reference evidence="1" key="1">
    <citation type="journal article" date="2022" name="bioRxiv">
        <title>Sequencing and chromosome-scale assembly of the giantPleurodeles waltlgenome.</title>
        <authorList>
            <person name="Brown T."/>
            <person name="Elewa A."/>
            <person name="Iarovenko S."/>
            <person name="Subramanian E."/>
            <person name="Araus A.J."/>
            <person name="Petzold A."/>
            <person name="Susuki M."/>
            <person name="Suzuki K.-i.T."/>
            <person name="Hayashi T."/>
            <person name="Toyoda A."/>
            <person name="Oliveira C."/>
            <person name="Osipova E."/>
            <person name="Leigh N.D."/>
            <person name="Simon A."/>
            <person name="Yun M.H."/>
        </authorList>
    </citation>
    <scope>NUCLEOTIDE SEQUENCE</scope>
    <source>
        <strain evidence="1">20211129_DDA</strain>
        <tissue evidence="1">Liver</tissue>
    </source>
</reference>
<proteinExistence type="predicted"/>
<comment type="caution">
    <text evidence="1">The sequence shown here is derived from an EMBL/GenBank/DDBJ whole genome shotgun (WGS) entry which is preliminary data.</text>
</comment>
<dbReference type="Proteomes" id="UP001066276">
    <property type="component" value="Chromosome 7"/>
</dbReference>
<sequence length="96" mass="10948">MRITPRPLWYYFPFQLDATCHSSSHQQKIMQSRTTSSSVPPPPGMCGDFAMAIAICGEMVMWYTFVKLGLDVKRRDSIEEVSALKMSEVEGRKEDL</sequence>
<dbReference type="EMBL" id="JANPWB010000011">
    <property type="protein sequence ID" value="KAJ1127421.1"/>
    <property type="molecule type" value="Genomic_DNA"/>
</dbReference>
<protein>
    <submittedName>
        <fullName evidence="1">Uncharacterized protein</fullName>
    </submittedName>
</protein>
<accession>A0AAV7PJ86</accession>
<evidence type="ECO:0000313" key="1">
    <source>
        <dbReference type="EMBL" id="KAJ1127421.1"/>
    </source>
</evidence>
<organism evidence="1 2">
    <name type="scientific">Pleurodeles waltl</name>
    <name type="common">Iberian ribbed newt</name>
    <dbReference type="NCBI Taxonomy" id="8319"/>
    <lineage>
        <taxon>Eukaryota</taxon>
        <taxon>Metazoa</taxon>
        <taxon>Chordata</taxon>
        <taxon>Craniata</taxon>
        <taxon>Vertebrata</taxon>
        <taxon>Euteleostomi</taxon>
        <taxon>Amphibia</taxon>
        <taxon>Batrachia</taxon>
        <taxon>Caudata</taxon>
        <taxon>Salamandroidea</taxon>
        <taxon>Salamandridae</taxon>
        <taxon>Pleurodelinae</taxon>
        <taxon>Pleurodeles</taxon>
    </lineage>
</organism>
<keyword evidence="2" id="KW-1185">Reference proteome</keyword>